<dbReference type="EMBL" id="CP009336">
    <property type="protein sequence ID" value="AJG79614.1"/>
    <property type="molecule type" value="Genomic_DNA"/>
</dbReference>
<geneLocation type="plasmid" evidence="1 2">
    <name>1</name>
</geneLocation>
<dbReference type="KEGG" id="btw:BF38_5578"/>
<organism evidence="1 2">
    <name type="scientific">Bacillus thuringiensis</name>
    <dbReference type="NCBI Taxonomy" id="1428"/>
    <lineage>
        <taxon>Bacteria</taxon>
        <taxon>Bacillati</taxon>
        <taxon>Bacillota</taxon>
        <taxon>Bacilli</taxon>
        <taxon>Bacillales</taxon>
        <taxon>Bacillaceae</taxon>
        <taxon>Bacillus</taxon>
        <taxon>Bacillus cereus group</taxon>
    </lineage>
</organism>
<gene>
    <name evidence="1" type="ORF">BF38_5578</name>
</gene>
<name>A0AB33B6G5_BACTU</name>
<dbReference type="GO" id="GO:0003676">
    <property type="term" value="F:nucleic acid binding"/>
    <property type="evidence" value="ECO:0007669"/>
    <property type="project" value="InterPro"/>
</dbReference>
<evidence type="ECO:0000313" key="2">
    <source>
        <dbReference type="Proteomes" id="UP000031876"/>
    </source>
</evidence>
<dbReference type="Gene3D" id="3.40.1350.10">
    <property type="match status" value="1"/>
</dbReference>
<accession>A0AB33B6G5</accession>
<protein>
    <submittedName>
        <fullName evidence="1">Recombination U family protein</fullName>
    </submittedName>
</protein>
<keyword evidence="1" id="KW-0614">Plasmid</keyword>
<dbReference type="AlphaFoldDB" id="A0AB33B6G5"/>
<reference evidence="1 2" key="1">
    <citation type="journal article" date="2015" name="Genome Announc.">
        <title>Complete genome sequences for 35 biothreat assay-relevant bacillus species.</title>
        <authorList>
            <person name="Johnson S.L."/>
            <person name="Daligault H.E."/>
            <person name="Davenport K.W."/>
            <person name="Jaissle J."/>
            <person name="Frey K.G."/>
            <person name="Ladner J.T."/>
            <person name="Broomall S.M."/>
            <person name="Bishop-Lilly K.A."/>
            <person name="Bruce D.C."/>
            <person name="Gibbons H.S."/>
            <person name="Coyne S.R."/>
            <person name="Lo C.C."/>
            <person name="Meincke L."/>
            <person name="Munk A.C."/>
            <person name="Koroleva G.I."/>
            <person name="Rosenzweig C.N."/>
            <person name="Palacios G.F."/>
            <person name="Redden C.L."/>
            <person name="Minogue T.D."/>
            <person name="Chain P.S."/>
        </authorList>
    </citation>
    <scope>NUCLEOTIDE SEQUENCE [LARGE SCALE GENOMIC DNA]</scope>
    <source>
        <strain evidence="1 2">HD1011</strain>
    </source>
</reference>
<dbReference type="Proteomes" id="UP000031876">
    <property type="component" value="Plasmid 1"/>
</dbReference>
<proteinExistence type="predicted"/>
<dbReference type="InterPro" id="IPR011856">
    <property type="entry name" value="tRNA_endonuc-like_dom_sf"/>
</dbReference>
<evidence type="ECO:0000313" key="1">
    <source>
        <dbReference type="EMBL" id="AJG79614.1"/>
    </source>
</evidence>
<sequence>MGLGNRGMVFEMLNNLANEMYQRGGVALIDKCPTPVKVLFSNFPCTRTPLPQKDKIIEENYEPYLTKQMIGNS</sequence>